<dbReference type="PROSITE" id="PS51186">
    <property type="entry name" value="GNAT"/>
    <property type="match status" value="1"/>
</dbReference>
<dbReference type="EMBL" id="BMEY01000018">
    <property type="protein sequence ID" value="GGA85391.1"/>
    <property type="molecule type" value="Genomic_DNA"/>
</dbReference>
<gene>
    <name evidence="2" type="ORF">GCM10008025_30530</name>
</gene>
<dbReference type="AlphaFoldDB" id="A0A916S822"/>
<protein>
    <submittedName>
        <fullName evidence="2">Acetyltransferase</fullName>
    </submittedName>
</protein>
<reference evidence="2" key="2">
    <citation type="submission" date="2020-09" db="EMBL/GenBank/DDBJ databases">
        <authorList>
            <person name="Sun Q."/>
            <person name="Zhou Y."/>
        </authorList>
    </citation>
    <scope>NUCLEOTIDE SEQUENCE</scope>
    <source>
        <strain evidence="2">CGMCC 1.12408</strain>
    </source>
</reference>
<dbReference type="CDD" id="cd04301">
    <property type="entry name" value="NAT_SF"/>
    <property type="match status" value="1"/>
</dbReference>
<dbReference type="InterPro" id="IPR000182">
    <property type="entry name" value="GNAT_dom"/>
</dbReference>
<name>A0A916S822_9BACI</name>
<dbReference type="Pfam" id="PF13527">
    <property type="entry name" value="Acetyltransf_9"/>
    <property type="match status" value="1"/>
</dbReference>
<dbReference type="Proteomes" id="UP000613512">
    <property type="component" value="Unassembled WGS sequence"/>
</dbReference>
<organism evidence="2 3">
    <name type="scientific">Ornithinibacillus halotolerans</name>
    <dbReference type="NCBI Taxonomy" id="1274357"/>
    <lineage>
        <taxon>Bacteria</taxon>
        <taxon>Bacillati</taxon>
        <taxon>Bacillota</taxon>
        <taxon>Bacilli</taxon>
        <taxon>Bacillales</taxon>
        <taxon>Bacillaceae</taxon>
        <taxon>Ornithinibacillus</taxon>
    </lineage>
</organism>
<dbReference type="SUPFAM" id="SSF55729">
    <property type="entry name" value="Acyl-CoA N-acyltransferases (Nat)"/>
    <property type="match status" value="1"/>
</dbReference>
<reference evidence="2" key="1">
    <citation type="journal article" date="2014" name="Int. J. Syst. Evol. Microbiol.">
        <title>Complete genome sequence of Corynebacterium casei LMG S-19264T (=DSM 44701T), isolated from a smear-ripened cheese.</title>
        <authorList>
            <consortium name="US DOE Joint Genome Institute (JGI-PGF)"/>
            <person name="Walter F."/>
            <person name="Albersmeier A."/>
            <person name="Kalinowski J."/>
            <person name="Ruckert C."/>
        </authorList>
    </citation>
    <scope>NUCLEOTIDE SEQUENCE</scope>
    <source>
        <strain evidence="2">CGMCC 1.12408</strain>
    </source>
</reference>
<comment type="caution">
    <text evidence="2">The sequence shown here is derived from an EMBL/GenBank/DDBJ whole genome shotgun (WGS) entry which is preliminary data.</text>
</comment>
<dbReference type="GO" id="GO:0016747">
    <property type="term" value="F:acyltransferase activity, transferring groups other than amino-acyl groups"/>
    <property type="evidence" value="ECO:0007669"/>
    <property type="project" value="InterPro"/>
</dbReference>
<dbReference type="InterPro" id="IPR016181">
    <property type="entry name" value="Acyl_CoA_acyltransferase"/>
</dbReference>
<dbReference type="RefSeq" id="WP_188385544.1">
    <property type="nucleotide sequence ID" value="NZ_BMEY01000018.1"/>
</dbReference>
<evidence type="ECO:0000313" key="2">
    <source>
        <dbReference type="EMBL" id="GGA85391.1"/>
    </source>
</evidence>
<accession>A0A916S822</accession>
<dbReference type="Gene3D" id="3.40.630.30">
    <property type="match status" value="1"/>
</dbReference>
<sequence length="294" mass="34409">MKQFKLETNYSNNNYLREKLYPLFETVFGIEVDTFKDFYARGFWDATYTPFTLFHGNRAIANVSVFDMPLVINGEKKIAAGIQSVMTDPNYRGQGLMNSLMNKALKYIDSKYEQTFLMTSNSDLYMKFGFKIVKEYYFTRKWTHTAAQTESSLIHLDMFDSNDIQIIRWAFANNKPSSSRFYPINYAPSFYLNMYNPILHEMVFFSPELNVIIIYEVDDGVLELYDIIGPELPSLEKICSVIPFSFTDINIYFSPDLFPEEFEAVEYNDVDYLMVRGEFELMETPIMLPIVAEF</sequence>
<proteinExistence type="predicted"/>
<feature type="domain" description="N-acetyltransferase" evidence="1">
    <location>
        <begin position="8"/>
        <end position="163"/>
    </location>
</feature>
<evidence type="ECO:0000259" key="1">
    <source>
        <dbReference type="PROSITE" id="PS51186"/>
    </source>
</evidence>
<evidence type="ECO:0000313" key="3">
    <source>
        <dbReference type="Proteomes" id="UP000613512"/>
    </source>
</evidence>
<keyword evidence="3" id="KW-1185">Reference proteome</keyword>